<dbReference type="GO" id="GO:0022857">
    <property type="term" value="F:transmembrane transporter activity"/>
    <property type="evidence" value="ECO:0007669"/>
    <property type="project" value="InterPro"/>
</dbReference>
<dbReference type="Proteomes" id="UP000299102">
    <property type="component" value="Unassembled WGS sequence"/>
</dbReference>
<accession>A0A4C1SS82</accession>
<evidence type="ECO:0000256" key="3">
    <source>
        <dbReference type="ARBA" id="ARBA00022989"/>
    </source>
</evidence>
<dbReference type="InterPro" id="IPR036259">
    <property type="entry name" value="MFS_trans_sf"/>
</dbReference>
<feature type="transmembrane region" description="Helical" evidence="5">
    <location>
        <begin position="168"/>
        <end position="187"/>
    </location>
</feature>
<comment type="subcellular location">
    <subcellularLocation>
        <location evidence="1">Membrane</location>
    </subcellularLocation>
</comment>
<evidence type="ECO:0000256" key="4">
    <source>
        <dbReference type="ARBA" id="ARBA00023136"/>
    </source>
</evidence>
<dbReference type="InterPro" id="IPR050549">
    <property type="entry name" value="MFS_Trehalose_Transporter"/>
</dbReference>
<proteinExistence type="predicted"/>
<feature type="transmembrane region" description="Helical" evidence="5">
    <location>
        <begin position="194"/>
        <end position="218"/>
    </location>
</feature>
<evidence type="ECO:0000256" key="5">
    <source>
        <dbReference type="SAM" id="Phobius"/>
    </source>
</evidence>
<evidence type="ECO:0000313" key="6">
    <source>
        <dbReference type="EMBL" id="GBP04804.1"/>
    </source>
</evidence>
<keyword evidence="2 5" id="KW-0812">Transmembrane</keyword>
<dbReference type="SUPFAM" id="SSF103473">
    <property type="entry name" value="MFS general substrate transporter"/>
    <property type="match status" value="1"/>
</dbReference>
<feature type="transmembrane region" description="Helical" evidence="5">
    <location>
        <begin position="133"/>
        <end position="148"/>
    </location>
</feature>
<keyword evidence="4 5" id="KW-0472">Membrane</keyword>
<keyword evidence="3 5" id="KW-1133">Transmembrane helix</keyword>
<name>A0A4C1SS82_EUMVA</name>
<dbReference type="EMBL" id="BGZK01000015">
    <property type="protein sequence ID" value="GBP04804.1"/>
    <property type="molecule type" value="Genomic_DNA"/>
</dbReference>
<dbReference type="PANTHER" id="PTHR48021">
    <property type="match status" value="1"/>
</dbReference>
<dbReference type="AlphaFoldDB" id="A0A4C1SS82"/>
<feature type="transmembrane region" description="Helical" evidence="5">
    <location>
        <begin position="45"/>
        <end position="64"/>
    </location>
</feature>
<dbReference type="STRING" id="151549.A0A4C1SS82"/>
<gene>
    <name evidence="6" type="primary">Tret1</name>
    <name evidence="6" type="ORF">EVAR_3728_1</name>
</gene>
<dbReference type="InterPro" id="IPR005828">
    <property type="entry name" value="MFS_sugar_transport-like"/>
</dbReference>
<dbReference type="Pfam" id="PF00083">
    <property type="entry name" value="Sugar_tr"/>
    <property type="match status" value="1"/>
</dbReference>
<dbReference type="PANTHER" id="PTHR48021:SF1">
    <property type="entry name" value="GH07001P-RELATED"/>
    <property type="match status" value="1"/>
</dbReference>
<dbReference type="GO" id="GO:0016020">
    <property type="term" value="C:membrane"/>
    <property type="evidence" value="ECO:0007669"/>
    <property type="project" value="UniProtKB-SubCell"/>
</dbReference>
<sequence>MVASLSPISIGEYTSAKNRGAFLATTYVFVAAGMLVPSLDNFITLQQIAIICSVIAFIDLLIVYNSPESPSFLADKGRSRECRAVFRWLRGNEDNEELEKMIVSTQEVVERQSSNIEIGGFYKNFNVIVRKSYFLKPIILMITIYIMNQRTNDGYSDEQVIQFESHRLKIILAILRIIANILFIFIIKTVNRRTILFTAGCLNIVALLMKSLCVYARFDFDQPFVVTFFFYVHMFIKSIGIYPMTFTLAGEVFPLRYRSLASGISTLFLYPNISQLLHDAVGGWGAYVLQAGVVALCLGVAALLLPETKDRTLQDIEDEFRGRPFSPEEIHLSSRS</sequence>
<reference evidence="6 7" key="1">
    <citation type="journal article" date="2019" name="Commun. Biol.">
        <title>The bagworm genome reveals a unique fibroin gene that provides high tensile strength.</title>
        <authorList>
            <person name="Kono N."/>
            <person name="Nakamura H."/>
            <person name="Ohtoshi R."/>
            <person name="Tomita M."/>
            <person name="Numata K."/>
            <person name="Arakawa K."/>
        </authorList>
    </citation>
    <scope>NUCLEOTIDE SEQUENCE [LARGE SCALE GENOMIC DNA]</scope>
</reference>
<feature type="transmembrane region" description="Helical" evidence="5">
    <location>
        <begin position="255"/>
        <end position="273"/>
    </location>
</feature>
<organism evidence="6 7">
    <name type="scientific">Eumeta variegata</name>
    <name type="common">Bagworm moth</name>
    <name type="synonym">Eumeta japonica</name>
    <dbReference type="NCBI Taxonomy" id="151549"/>
    <lineage>
        <taxon>Eukaryota</taxon>
        <taxon>Metazoa</taxon>
        <taxon>Ecdysozoa</taxon>
        <taxon>Arthropoda</taxon>
        <taxon>Hexapoda</taxon>
        <taxon>Insecta</taxon>
        <taxon>Pterygota</taxon>
        <taxon>Neoptera</taxon>
        <taxon>Endopterygota</taxon>
        <taxon>Lepidoptera</taxon>
        <taxon>Glossata</taxon>
        <taxon>Ditrysia</taxon>
        <taxon>Tineoidea</taxon>
        <taxon>Psychidae</taxon>
        <taxon>Oiketicinae</taxon>
        <taxon>Eumeta</taxon>
    </lineage>
</organism>
<evidence type="ECO:0000313" key="7">
    <source>
        <dbReference type="Proteomes" id="UP000299102"/>
    </source>
</evidence>
<evidence type="ECO:0000256" key="2">
    <source>
        <dbReference type="ARBA" id="ARBA00022692"/>
    </source>
</evidence>
<feature type="transmembrane region" description="Helical" evidence="5">
    <location>
        <begin position="21"/>
        <end position="39"/>
    </location>
</feature>
<feature type="transmembrane region" description="Helical" evidence="5">
    <location>
        <begin position="285"/>
        <end position="305"/>
    </location>
</feature>
<dbReference type="OrthoDB" id="4142200at2759"/>
<comment type="caution">
    <text evidence="6">The sequence shown here is derived from an EMBL/GenBank/DDBJ whole genome shotgun (WGS) entry which is preliminary data.</text>
</comment>
<dbReference type="Gene3D" id="1.20.1250.20">
    <property type="entry name" value="MFS general substrate transporter like domains"/>
    <property type="match status" value="1"/>
</dbReference>
<keyword evidence="7" id="KW-1185">Reference proteome</keyword>
<feature type="transmembrane region" description="Helical" evidence="5">
    <location>
        <begin position="224"/>
        <end position="243"/>
    </location>
</feature>
<evidence type="ECO:0000256" key="1">
    <source>
        <dbReference type="ARBA" id="ARBA00004370"/>
    </source>
</evidence>
<protein>
    <submittedName>
        <fullName evidence="6">Facilitated trehalose transporter Tret1</fullName>
    </submittedName>
</protein>